<dbReference type="Pfam" id="PF01627">
    <property type="entry name" value="Hpt"/>
    <property type="match status" value="1"/>
</dbReference>
<dbReference type="InterPro" id="IPR008207">
    <property type="entry name" value="Sig_transdc_His_kin_Hpt_dom"/>
</dbReference>
<dbReference type="CDD" id="cd00088">
    <property type="entry name" value="HPT"/>
    <property type="match status" value="1"/>
</dbReference>
<dbReference type="SUPFAM" id="SSF47226">
    <property type="entry name" value="Histidine-containing phosphotransfer domain, HPT domain"/>
    <property type="match status" value="1"/>
</dbReference>
<reference evidence="3 4" key="1">
    <citation type="submission" date="2021-02" db="EMBL/GenBank/DDBJ databases">
        <title>Complete genome of Desulfoluna sp. strain ASN36.</title>
        <authorList>
            <person name="Takahashi A."/>
            <person name="Kojima H."/>
            <person name="Fukui M."/>
        </authorList>
    </citation>
    <scope>NUCLEOTIDE SEQUENCE [LARGE SCALE GENOMIC DNA]</scope>
    <source>
        <strain evidence="3 4">ASN36</strain>
    </source>
</reference>
<protein>
    <recommendedName>
        <fullName evidence="2">HPt domain-containing protein</fullName>
    </recommendedName>
</protein>
<dbReference type="RefSeq" id="WP_236889300.1">
    <property type="nucleotide sequence ID" value="NZ_AP024488.1"/>
</dbReference>
<evidence type="ECO:0000313" key="4">
    <source>
        <dbReference type="Proteomes" id="UP001320148"/>
    </source>
</evidence>
<dbReference type="Proteomes" id="UP001320148">
    <property type="component" value="Chromosome"/>
</dbReference>
<organism evidence="3 4">
    <name type="scientific">Desulfoluna limicola</name>
    <dbReference type="NCBI Taxonomy" id="2810562"/>
    <lineage>
        <taxon>Bacteria</taxon>
        <taxon>Pseudomonadati</taxon>
        <taxon>Thermodesulfobacteriota</taxon>
        <taxon>Desulfobacteria</taxon>
        <taxon>Desulfobacterales</taxon>
        <taxon>Desulfolunaceae</taxon>
        <taxon>Desulfoluna</taxon>
    </lineage>
</organism>
<evidence type="ECO:0000256" key="1">
    <source>
        <dbReference type="PROSITE-ProRule" id="PRU00110"/>
    </source>
</evidence>
<evidence type="ECO:0000259" key="2">
    <source>
        <dbReference type="PROSITE" id="PS50894"/>
    </source>
</evidence>
<evidence type="ECO:0000313" key="3">
    <source>
        <dbReference type="EMBL" id="BCS97885.1"/>
    </source>
</evidence>
<gene>
    <name evidence="3" type="ORF">DSLASN_35170</name>
</gene>
<dbReference type="SMART" id="SM00073">
    <property type="entry name" value="HPT"/>
    <property type="match status" value="1"/>
</dbReference>
<sequence>MDLKAIGEDLGLEEEEFLEIVELFLETAEMDIDRLKQALSGGDIHALNEAAHSLKGSAGNLGFTQIYILSKEIEKATRQNALAEIPPVLESIEKLKENIQAALTARST</sequence>
<name>A0ABM7PKE5_9BACT</name>
<accession>A0ABM7PKE5</accession>
<feature type="modified residue" description="Phosphohistidine" evidence="1">
    <location>
        <position position="52"/>
    </location>
</feature>
<dbReference type="InterPro" id="IPR036641">
    <property type="entry name" value="HPT_dom_sf"/>
</dbReference>
<feature type="domain" description="HPt" evidence="2">
    <location>
        <begin position="13"/>
        <end position="106"/>
    </location>
</feature>
<keyword evidence="4" id="KW-1185">Reference proteome</keyword>
<dbReference type="PROSITE" id="PS50894">
    <property type="entry name" value="HPT"/>
    <property type="match status" value="1"/>
</dbReference>
<dbReference type="Gene3D" id="1.20.120.160">
    <property type="entry name" value="HPT domain"/>
    <property type="match status" value="1"/>
</dbReference>
<dbReference type="EMBL" id="AP024488">
    <property type="protein sequence ID" value="BCS97885.1"/>
    <property type="molecule type" value="Genomic_DNA"/>
</dbReference>
<proteinExistence type="predicted"/>
<keyword evidence="1" id="KW-0597">Phosphoprotein</keyword>